<evidence type="ECO:0000313" key="9">
    <source>
        <dbReference type="Proteomes" id="UP000245699"/>
    </source>
</evidence>
<dbReference type="STRING" id="61424.A0A2T9Z6A9"/>
<keyword evidence="2 5" id="KW-0819">tRNA processing</keyword>
<feature type="binding site" evidence="5">
    <location>
        <position position="343"/>
    </location>
    <ligand>
        <name>Zn(2+)</name>
        <dbReference type="ChEBI" id="CHEBI:29105"/>
    </ligand>
</feature>
<comment type="cofactor">
    <cofactor evidence="5">
        <name>Zn(2+)</name>
        <dbReference type="ChEBI" id="CHEBI:29105"/>
    </cofactor>
    <text evidence="5">Binds 1 zinc ion per subunit.</text>
</comment>
<reference evidence="8 9" key="1">
    <citation type="journal article" date="2018" name="MBio">
        <title>Comparative Genomics Reveals the Core Gene Toolbox for the Fungus-Insect Symbiosis.</title>
        <authorList>
            <person name="Wang Y."/>
            <person name="Stata M."/>
            <person name="Wang W."/>
            <person name="Stajich J.E."/>
            <person name="White M.M."/>
            <person name="Moncalvo J.M."/>
        </authorList>
    </citation>
    <scope>NUCLEOTIDE SEQUENCE [LARGE SCALE GENOMIC DNA]</scope>
    <source>
        <strain evidence="8 9">AUS-77-4</strain>
    </source>
</reference>
<keyword evidence="4 5" id="KW-0862">Zinc</keyword>
<dbReference type="OrthoDB" id="27601at2759"/>
<accession>A0A2T9Z6A9</accession>
<feature type="binding site" evidence="5">
    <location>
        <position position="374"/>
    </location>
    <ligand>
        <name>Zn(2+)</name>
        <dbReference type="ChEBI" id="CHEBI:29105"/>
    </ligand>
</feature>
<comment type="subunit">
    <text evidence="5">Heterodimer of a catalytic subunit and an accessory subunit.</text>
</comment>
<proteinExistence type="inferred from homology"/>
<feature type="binding site" evidence="5">
    <location>
        <position position="345"/>
    </location>
    <ligand>
        <name>Zn(2+)</name>
        <dbReference type="ChEBI" id="CHEBI:29105"/>
    </ligand>
</feature>
<dbReference type="AlphaFoldDB" id="A0A2T9Z6A9"/>
<comment type="caution">
    <text evidence="8">The sequence shown here is derived from an EMBL/GenBank/DDBJ whole genome shotgun (WGS) entry which is preliminary data.</text>
</comment>
<evidence type="ECO:0000313" key="7">
    <source>
        <dbReference type="EMBL" id="PVU90267.1"/>
    </source>
</evidence>
<dbReference type="Pfam" id="PF01702">
    <property type="entry name" value="TGT"/>
    <property type="match status" value="1"/>
</dbReference>
<keyword evidence="1 5" id="KW-0963">Cytoplasm</keyword>
<dbReference type="Proteomes" id="UP000245699">
    <property type="component" value="Unassembled WGS sequence"/>
</dbReference>
<dbReference type="EMBL" id="MBFT01000491">
    <property type="protein sequence ID" value="PVU90267.1"/>
    <property type="molecule type" value="Genomic_DNA"/>
</dbReference>
<comment type="function">
    <text evidence="5">Non-catalytic subunit of the queuine tRNA-ribosyltransferase (TGT) that catalyzes the base-exchange of a guanine (G) residue with queuine (Q) at position 34 (anticodon wobble position) in tRNAs with GU(N) anticodons (tRNA-Asp, -Asn, -His and -Tyr), resulting in the hypermodified nucleoside queuosine (7-(((4,5-cis-dihydroxy-2-cyclopenten-1-yl)amino)methyl)-7-deazaguanosine).</text>
</comment>
<dbReference type="InterPro" id="IPR050852">
    <property type="entry name" value="Queuine_tRNA-ribosyltrfase"/>
</dbReference>
<dbReference type="InterPro" id="IPR036511">
    <property type="entry name" value="TGT-like_sf"/>
</dbReference>
<dbReference type="Gene3D" id="3.20.20.105">
    <property type="entry name" value="Queuine tRNA-ribosyltransferase-like"/>
    <property type="match status" value="1"/>
</dbReference>
<dbReference type="EMBL" id="MBFT01000006">
    <property type="protein sequence ID" value="PVV00128.1"/>
    <property type="molecule type" value="Genomic_DNA"/>
</dbReference>
<dbReference type="PANTHER" id="PTHR46064">
    <property type="entry name" value="QUEUINE TRNA-RIBOSYLTRANSFERASE ACCESSORY SUBUNIT 2"/>
    <property type="match status" value="1"/>
</dbReference>
<feature type="domain" description="tRNA-guanine(15) transglycosylase-like" evidence="6">
    <location>
        <begin position="25"/>
        <end position="406"/>
    </location>
</feature>
<dbReference type="GO" id="GO:0006400">
    <property type="term" value="P:tRNA modification"/>
    <property type="evidence" value="ECO:0007669"/>
    <property type="project" value="InterPro"/>
</dbReference>
<dbReference type="InterPro" id="IPR002616">
    <property type="entry name" value="tRNA_ribo_trans-like"/>
</dbReference>
<dbReference type="InterPro" id="IPR028592">
    <property type="entry name" value="QTRTD1"/>
</dbReference>
<gene>
    <name evidence="8" type="ORF">BB559_000111</name>
    <name evidence="7" type="ORF">BB559_004703</name>
</gene>
<protein>
    <recommendedName>
        <fullName evidence="5">Queuine tRNA-ribosyltransferase accessory subunit 2</fullName>
    </recommendedName>
    <alternativeName>
        <fullName evidence="5">Queuine tRNA-ribosyltransferase domain-containing protein 1</fullName>
    </alternativeName>
</protein>
<evidence type="ECO:0000259" key="6">
    <source>
        <dbReference type="Pfam" id="PF01702"/>
    </source>
</evidence>
<comment type="subcellular location">
    <subcellularLocation>
        <location evidence="5">Cytoplasm</location>
    </subcellularLocation>
</comment>
<sequence>MKFDFAINTTCHPKDHNQEKEFSSRLGTITITKSLKSKENNQQKISIETPNCIRYTRNGLIPHLLPDIEEDLTTNSINLIVIEHFLEKDTPASVYYDEGIHKYVGMNEETKIVLLDALDPTIVLRTRSKPSNKYLPAETSGGLRRVTPEIYSQILKTHKPDIYVTLADYIFSSKEELEKGKRIEKSVSRTLKWYDECDVDQISEDSGVFIPLMGSINKHQRTLYAQKISEKKFDGVVICDHGIKIDILEQLELAKQSLEHIDHSKLRYMLGFSSPDEILLGIHNGMDLFLSTYPYAVTEQGFASLYKFDISENTTELGADNSTILDLWNESMRDDFGPIVKGCECYACKNHTRAYINHLLNTQEMLATVLLQIHNQYTYEKFFEDIRKSISEQNFFEKSKAFLSFYGSKFHNVFCGKKEGESSLEVSDKKYPFRELEMFDPRLSTPTTKEKIKRFDLSESNNNLSV</sequence>
<feature type="binding site" evidence="5">
    <location>
        <position position="348"/>
    </location>
    <ligand>
        <name>Zn(2+)</name>
        <dbReference type="ChEBI" id="CHEBI:29105"/>
    </ligand>
</feature>
<keyword evidence="3 5" id="KW-0479">Metal-binding</keyword>
<organism evidence="8 9">
    <name type="scientific">Furculomyces boomerangus</name>
    <dbReference type="NCBI Taxonomy" id="61424"/>
    <lineage>
        <taxon>Eukaryota</taxon>
        <taxon>Fungi</taxon>
        <taxon>Fungi incertae sedis</taxon>
        <taxon>Zoopagomycota</taxon>
        <taxon>Kickxellomycotina</taxon>
        <taxon>Harpellomycetes</taxon>
        <taxon>Harpellales</taxon>
        <taxon>Harpellaceae</taxon>
        <taxon>Furculomyces</taxon>
    </lineage>
</organism>
<dbReference type="HAMAP" id="MF_03043">
    <property type="entry name" value="QTRT2"/>
    <property type="match status" value="1"/>
</dbReference>
<dbReference type="NCBIfam" id="TIGR00449">
    <property type="entry name" value="tgt_general"/>
    <property type="match status" value="1"/>
</dbReference>
<evidence type="ECO:0000256" key="1">
    <source>
        <dbReference type="ARBA" id="ARBA00022490"/>
    </source>
</evidence>
<evidence type="ECO:0000313" key="8">
    <source>
        <dbReference type="EMBL" id="PVV00128.1"/>
    </source>
</evidence>
<dbReference type="SUPFAM" id="SSF51713">
    <property type="entry name" value="tRNA-guanine transglycosylase"/>
    <property type="match status" value="1"/>
</dbReference>
<dbReference type="GO" id="GO:0005737">
    <property type="term" value="C:cytoplasm"/>
    <property type="evidence" value="ECO:0007669"/>
    <property type="project" value="UniProtKB-SubCell"/>
</dbReference>
<evidence type="ECO:0000256" key="3">
    <source>
        <dbReference type="ARBA" id="ARBA00022723"/>
    </source>
</evidence>
<dbReference type="GO" id="GO:0046872">
    <property type="term" value="F:metal ion binding"/>
    <property type="evidence" value="ECO:0007669"/>
    <property type="project" value="UniProtKB-KW"/>
</dbReference>
<evidence type="ECO:0000256" key="2">
    <source>
        <dbReference type="ARBA" id="ARBA00022694"/>
    </source>
</evidence>
<evidence type="ECO:0000256" key="4">
    <source>
        <dbReference type="ARBA" id="ARBA00022833"/>
    </source>
</evidence>
<name>A0A2T9Z6A9_9FUNG</name>
<dbReference type="PANTHER" id="PTHR46064:SF1">
    <property type="entry name" value="QUEUINE TRNA-RIBOSYLTRANSFERASE ACCESSORY SUBUNIT 2"/>
    <property type="match status" value="1"/>
</dbReference>
<dbReference type="GO" id="GO:0008479">
    <property type="term" value="F:tRNA-guanosine(34) queuine transglycosylase activity"/>
    <property type="evidence" value="ECO:0007669"/>
    <property type="project" value="UniProtKB-UniRule"/>
</dbReference>
<evidence type="ECO:0000256" key="5">
    <source>
        <dbReference type="HAMAP-Rule" id="MF_03043"/>
    </source>
</evidence>
<keyword evidence="9" id="KW-1185">Reference proteome</keyword>
<comment type="similarity">
    <text evidence="5">Belongs to the queuine tRNA-ribosyltransferase family. QTRT2 subfamily.</text>
</comment>